<evidence type="ECO:0000256" key="3">
    <source>
        <dbReference type="ARBA" id="ARBA00024679"/>
    </source>
</evidence>
<dbReference type="PANTHER" id="PTHR43774:SF1">
    <property type="entry name" value="PEPTIDE METHIONINE SULFOXIDE REDUCTASE MSRA 2"/>
    <property type="match status" value="1"/>
</dbReference>
<proteinExistence type="inferred from homology"/>
<dbReference type="SUPFAM" id="SSF55068">
    <property type="entry name" value="Peptide methionine sulfoxide reductase"/>
    <property type="match status" value="1"/>
</dbReference>
<dbReference type="FunFam" id="2.170.150.20:FF:000003">
    <property type="entry name" value="Peptide methionine sulfoxide reductase MsrB"/>
    <property type="match status" value="1"/>
</dbReference>
<evidence type="ECO:0000259" key="8">
    <source>
        <dbReference type="PROSITE" id="PS51790"/>
    </source>
</evidence>
<comment type="function">
    <text evidence="3 7">Has an important function as a repair enzyme for proteins that have been inactivated by oxidation. Catalyzes the reversible oxidation-reduction of methionine sulfoxide in proteins to methionine.</text>
</comment>
<dbReference type="SUPFAM" id="SSF51316">
    <property type="entry name" value="Mss4-like"/>
    <property type="match status" value="1"/>
</dbReference>
<reference evidence="9" key="1">
    <citation type="journal article" date="2019" name="PLoS Negl. Trop. Dis.">
        <title>Revisiting the worldwide diversity of Leptospira species in the environment.</title>
        <authorList>
            <person name="Vincent A.T."/>
            <person name="Schiettekatte O."/>
            <person name="Bourhy P."/>
            <person name="Veyrier F.J."/>
            <person name="Picardeau M."/>
        </authorList>
    </citation>
    <scope>NUCLEOTIDE SEQUENCE [LARGE SCALE GENOMIC DNA]</scope>
    <source>
        <strain evidence="9">201300427</strain>
    </source>
</reference>
<dbReference type="InterPro" id="IPR011057">
    <property type="entry name" value="Mss4-like_sf"/>
</dbReference>
<keyword evidence="2" id="KW-0511">Multifunctional enzyme</keyword>
<dbReference type="AlphaFoldDB" id="A0A4R9M1H6"/>
<dbReference type="HAMAP" id="MF_01401">
    <property type="entry name" value="MsrA"/>
    <property type="match status" value="1"/>
</dbReference>
<gene>
    <name evidence="7 9" type="primary">msrA</name>
    <name evidence="9" type="ORF">EHS15_07085</name>
</gene>
<comment type="catalytic activity">
    <reaction evidence="4 7">
        <text>L-methionyl-[protein] + [thioredoxin]-disulfide + H2O = L-methionyl-(S)-S-oxide-[protein] + [thioredoxin]-dithiol</text>
        <dbReference type="Rhea" id="RHEA:14217"/>
        <dbReference type="Rhea" id="RHEA-COMP:10698"/>
        <dbReference type="Rhea" id="RHEA-COMP:10700"/>
        <dbReference type="Rhea" id="RHEA-COMP:12313"/>
        <dbReference type="Rhea" id="RHEA-COMP:12315"/>
        <dbReference type="ChEBI" id="CHEBI:15377"/>
        <dbReference type="ChEBI" id="CHEBI:16044"/>
        <dbReference type="ChEBI" id="CHEBI:29950"/>
        <dbReference type="ChEBI" id="CHEBI:44120"/>
        <dbReference type="ChEBI" id="CHEBI:50058"/>
        <dbReference type="EC" id="1.8.4.11"/>
    </reaction>
</comment>
<dbReference type="InterPro" id="IPR036509">
    <property type="entry name" value="Met_Sox_Rdtase_MsrA_sf"/>
</dbReference>
<name>A0A4R9M1H6_9LEPT</name>
<evidence type="ECO:0000256" key="4">
    <source>
        <dbReference type="ARBA" id="ARBA00047806"/>
    </source>
</evidence>
<dbReference type="Gene3D" id="2.170.150.20">
    <property type="entry name" value="Peptide methionine sulfoxide reductase"/>
    <property type="match status" value="1"/>
</dbReference>
<organism evidence="9 10">
    <name type="scientific">Leptospira idonii</name>
    <dbReference type="NCBI Taxonomy" id="1193500"/>
    <lineage>
        <taxon>Bacteria</taxon>
        <taxon>Pseudomonadati</taxon>
        <taxon>Spirochaetota</taxon>
        <taxon>Spirochaetia</taxon>
        <taxon>Leptospirales</taxon>
        <taxon>Leptospiraceae</taxon>
        <taxon>Leptospira</taxon>
    </lineage>
</organism>
<dbReference type="InterPro" id="IPR002569">
    <property type="entry name" value="Met_Sox_Rdtase_MsrA_dom"/>
</dbReference>
<comment type="catalytic activity">
    <reaction evidence="6 7">
        <text>[thioredoxin]-disulfide + L-methionine + H2O = L-methionine (S)-S-oxide + [thioredoxin]-dithiol</text>
        <dbReference type="Rhea" id="RHEA:19993"/>
        <dbReference type="Rhea" id="RHEA-COMP:10698"/>
        <dbReference type="Rhea" id="RHEA-COMP:10700"/>
        <dbReference type="ChEBI" id="CHEBI:15377"/>
        <dbReference type="ChEBI" id="CHEBI:29950"/>
        <dbReference type="ChEBI" id="CHEBI:50058"/>
        <dbReference type="ChEBI" id="CHEBI:57844"/>
        <dbReference type="ChEBI" id="CHEBI:58772"/>
        <dbReference type="EC" id="1.8.4.11"/>
    </reaction>
</comment>
<comment type="caution">
    <text evidence="9">The sequence shown here is derived from an EMBL/GenBank/DDBJ whole genome shotgun (WGS) entry which is preliminary data.</text>
</comment>
<dbReference type="Proteomes" id="UP000298058">
    <property type="component" value="Unassembled WGS sequence"/>
</dbReference>
<evidence type="ECO:0000256" key="6">
    <source>
        <dbReference type="ARBA" id="ARBA00048782"/>
    </source>
</evidence>
<dbReference type="PANTHER" id="PTHR43774">
    <property type="entry name" value="PEPTIDE METHIONINE SULFOXIDE REDUCTASE"/>
    <property type="match status" value="1"/>
</dbReference>
<dbReference type="EMBL" id="RQHW01000028">
    <property type="protein sequence ID" value="TGN19547.1"/>
    <property type="molecule type" value="Genomic_DNA"/>
</dbReference>
<keyword evidence="10" id="KW-1185">Reference proteome</keyword>
<dbReference type="NCBIfam" id="TIGR00357">
    <property type="entry name" value="peptide-methionine (R)-S-oxide reductase MsrB"/>
    <property type="match status" value="1"/>
</dbReference>
<evidence type="ECO:0000313" key="9">
    <source>
        <dbReference type="EMBL" id="TGN19547.1"/>
    </source>
</evidence>
<feature type="domain" description="MsrB" evidence="8">
    <location>
        <begin position="218"/>
        <end position="342"/>
    </location>
</feature>
<dbReference type="GO" id="GO:0008113">
    <property type="term" value="F:peptide-methionine (S)-S-oxide reductase activity"/>
    <property type="evidence" value="ECO:0007669"/>
    <property type="project" value="UniProtKB-UniRule"/>
</dbReference>
<evidence type="ECO:0000256" key="2">
    <source>
        <dbReference type="ARBA" id="ARBA00023268"/>
    </source>
</evidence>
<dbReference type="GO" id="GO:0033743">
    <property type="term" value="F:peptide-methionine (R)-S-oxide reductase activity"/>
    <property type="evidence" value="ECO:0007669"/>
    <property type="project" value="UniProtKB-EC"/>
</dbReference>
<evidence type="ECO:0000256" key="5">
    <source>
        <dbReference type="ARBA" id="ARBA00048488"/>
    </source>
</evidence>
<dbReference type="Pfam" id="PF01641">
    <property type="entry name" value="SelR"/>
    <property type="match status" value="1"/>
</dbReference>
<dbReference type="InterPro" id="IPR002579">
    <property type="entry name" value="Met_Sox_Rdtase_MsrB_dom"/>
</dbReference>
<dbReference type="NCBIfam" id="TIGR00401">
    <property type="entry name" value="msrA"/>
    <property type="match status" value="1"/>
</dbReference>
<evidence type="ECO:0000256" key="7">
    <source>
        <dbReference type="HAMAP-Rule" id="MF_01401"/>
    </source>
</evidence>
<comment type="catalytic activity">
    <reaction evidence="5">
        <text>L-methionyl-[protein] + [thioredoxin]-disulfide + H2O = L-methionyl-(R)-S-oxide-[protein] + [thioredoxin]-dithiol</text>
        <dbReference type="Rhea" id="RHEA:24164"/>
        <dbReference type="Rhea" id="RHEA-COMP:10698"/>
        <dbReference type="Rhea" id="RHEA-COMP:10700"/>
        <dbReference type="Rhea" id="RHEA-COMP:12313"/>
        <dbReference type="Rhea" id="RHEA-COMP:12314"/>
        <dbReference type="ChEBI" id="CHEBI:15377"/>
        <dbReference type="ChEBI" id="CHEBI:16044"/>
        <dbReference type="ChEBI" id="CHEBI:29950"/>
        <dbReference type="ChEBI" id="CHEBI:45764"/>
        <dbReference type="ChEBI" id="CHEBI:50058"/>
        <dbReference type="EC" id="1.8.4.12"/>
    </reaction>
</comment>
<protein>
    <recommendedName>
        <fullName evidence="7">Peptide methionine sulfoxide reductase MsrA</fullName>
        <shortName evidence="7">Protein-methionine-S-oxide reductase</shortName>
        <ecNumber evidence="7">1.8.4.11</ecNumber>
    </recommendedName>
    <alternativeName>
        <fullName evidence="7">Peptide-methionine (S)-S-oxide reductase</fullName>
        <shortName evidence="7">Peptide Met(O) reductase</shortName>
    </alternativeName>
</protein>
<feature type="active site" evidence="7">
    <location>
        <position position="45"/>
    </location>
</feature>
<evidence type="ECO:0000313" key="10">
    <source>
        <dbReference type="Proteomes" id="UP000298058"/>
    </source>
</evidence>
<comment type="similarity">
    <text evidence="7">Belongs to the MsrA Met sulfoxide reductase family.</text>
</comment>
<accession>A0A4R9M1H6</accession>
<evidence type="ECO:0000256" key="1">
    <source>
        <dbReference type="ARBA" id="ARBA00023002"/>
    </source>
</evidence>
<dbReference type="Pfam" id="PF01625">
    <property type="entry name" value="PMSR"/>
    <property type="match status" value="1"/>
</dbReference>
<dbReference type="PROSITE" id="PS51790">
    <property type="entry name" value="MSRB"/>
    <property type="match status" value="1"/>
</dbReference>
<keyword evidence="1 7" id="KW-0560">Oxidoreductase</keyword>
<dbReference type="OrthoDB" id="4174719at2"/>
<sequence>MEYLPPQKTKARSFLAILFLILSFGLSCGIIAVGKTETATFAGGCFWCMEPPFENLPGVVSVVSGYTGGKEKNPSYEEVSSGFTGHAEAIQVHFDPKQISYDRLVFIFWRNIDPTDPDGQFVDRGSQYRTGIFYHSAEQRKIAEASKAELEKSKKFKKKIVTEILPLSEFYPAEDYHQDFYKKDPSQYKRYRSGSGRDQFIESVWGKEKNVSYQKPSLQEIRKKLTTLQFQVTQEEGTEPAFDNEYWDHHREGIYVDRVTGEPLFSSKDKFDSGTGWPSFSRPIAANKQYIVVRTDRSYGMVREEVRSLVGDSHLGHVFSDGPQPTGLRYCINSAALKFISKSDLEKEGYEEFSYLFFKPKD</sequence>
<dbReference type="GO" id="GO:0033744">
    <property type="term" value="F:L-methionine:thioredoxin-disulfide S-oxidoreductase activity"/>
    <property type="evidence" value="ECO:0007669"/>
    <property type="project" value="RHEA"/>
</dbReference>
<dbReference type="Gene3D" id="3.30.1060.10">
    <property type="entry name" value="Peptide methionine sulphoxide reductase MsrA"/>
    <property type="match status" value="1"/>
</dbReference>
<dbReference type="EC" id="1.8.4.11" evidence="7"/>